<evidence type="ECO:0000313" key="3">
    <source>
        <dbReference type="Proteomes" id="UP000319353"/>
    </source>
</evidence>
<name>A0A537KNN9_9BACT</name>
<dbReference type="Pfam" id="PF01636">
    <property type="entry name" value="APH"/>
    <property type="match status" value="1"/>
</dbReference>
<dbReference type="SUPFAM" id="SSF56112">
    <property type="entry name" value="Protein kinase-like (PK-like)"/>
    <property type="match status" value="1"/>
</dbReference>
<dbReference type="EMBL" id="VBAL01000213">
    <property type="protein sequence ID" value="TMI97343.1"/>
    <property type="molecule type" value="Genomic_DNA"/>
</dbReference>
<reference evidence="2 3" key="1">
    <citation type="journal article" date="2019" name="Nat. Microbiol.">
        <title>Mediterranean grassland soil C-N compound turnover is dependent on rainfall and depth, and is mediated by genomically divergent microorganisms.</title>
        <authorList>
            <person name="Diamond S."/>
            <person name="Andeer P.F."/>
            <person name="Li Z."/>
            <person name="Crits-Christoph A."/>
            <person name="Burstein D."/>
            <person name="Anantharaman K."/>
            <person name="Lane K.R."/>
            <person name="Thomas B.C."/>
            <person name="Pan C."/>
            <person name="Northen T.R."/>
            <person name="Banfield J.F."/>
        </authorList>
    </citation>
    <scope>NUCLEOTIDE SEQUENCE [LARGE SCALE GENOMIC DNA]</scope>
    <source>
        <strain evidence="2">NP_4</strain>
    </source>
</reference>
<dbReference type="Gene3D" id="3.30.200.20">
    <property type="entry name" value="Phosphorylase Kinase, domain 1"/>
    <property type="match status" value="1"/>
</dbReference>
<dbReference type="Proteomes" id="UP000319353">
    <property type="component" value="Unassembled WGS sequence"/>
</dbReference>
<accession>A0A537KNN9</accession>
<proteinExistence type="predicted"/>
<protein>
    <recommendedName>
        <fullName evidence="1">Aminoglycoside phosphotransferase domain-containing protein</fullName>
    </recommendedName>
</protein>
<gene>
    <name evidence="2" type="ORF">E6H01_13280</name>
</gene>
<dbReference type="AlphaFoldDB" id="A0A537KNN9"/>
<dbReference type="Gene3D" id="3.90.1200.10">
    <property type="match status" value="1"/>
</dbReference>
<dbReference type="GO" id="GO:0006646">
    <property type="term" value="P:phosphatidylethanolamine biosynthetic process"/>
    <property type="evidence" value="ECO:0007669"/>
    <property type="project" value="TreeGrafter"/>
</dbReference>
<dbReference type="InterPro" id="IPR002575">
    <property type="entry name" value="Aminoglycoside_PTrfase"/>
</dbReference>
<evidence type="ECO:0000259" key="1">
    <source>
        <dbReference type="Pfam" id="PF01636"/>
    </source>
</evidence>
<dbReference type="PANTHER" id="PTHR22603">
    <property type="entry name" value="CHOLINE/ETHANOALAMINE KINASE"/>
    <property type="match status" value="1"/>
</dbReference>
<dbReference type="GO" id="GO:0005737">
    <property type="term" value="C:cytoplasm"/>
    <property type="evidence" value="ECO:0007669"/>
    <property type="project" value="TreeGrafter"/>
</dbReference>
<sequence length="304" mass="34164">TAMPITIEEAIHRIPTWDEASSLDVALLPGGITNLNYRVDVSGESFVVRIAAQHAALLGVDRRREYRCTVAASRTGVGPEVVHFLPDVDVLVTRFISGRCPSVAEMVRPEMMRRVVDSMQRYHEGPAFEGSFSPFHALEQYLSVARQAAAPLPRDADAMYGRLGEIEAAVRGEWTLRPCHNDLWEPNLIDDGTRIRIVDWEYAGMGDLYFDLANFAIHHELTDAQDEGLLTSYFGKVTDVGFARLKLMKIVAELREAMWCMVGMNISSQDFDFTGYAATHFTRYRRALDDGRVRRWCSQVDSGG</sequence>
<dbReference type="InterPro" id="IPR011009">
    <property type="entry name" value="Kinase-like_dom_sf"/>
</dbReference>
<feature type="domain" description="Aminoglycoside phosphotransferase" evidence="1">
    <location>
        <begin position="25"/>
        <end position="238"/>
    </location>
</feature>
<dbReference type="GO" id="GO:0004305">
    <property type="term" value="F:ethanolamine kinase activity"/>
    <property type="evidence" value="ECO:0007669"/>
    <property type="project" value="TreeGrafter"/>
</dbReference>
<comment type="caution">
    <text evidence="2">The sequence shown here is derived from an EMBL/GenBank/DDBJ whole genome shotgun (WGS) entry which is preliminary data.</text>
</comment>
<dbReference type="PANTHER" id="PTHR22603:SF66">
    <property type="entry name" value="ETHANOLAMINE KINASE"/>
    <property type="match status" value="1"/>
</dbReference>
<evidence type="ECO:0000313" key="2">
    <source>
        <dbReference type="EMBL" id="TMI97343.1"/>
    </source>
</evidence>
<organism evidence="2 3">
    <name type="scientific">Candidatus Segetimicrobium genomatis</name>
    <dbReference type="NCBI Taxonomy" id="2569760"/>
    <lineage>
        <taxon>Bacteria</taxon>
        <taxon>Bacillati</taxon>
        <taxon>Candidatus Sysuimicrobiota</taxon>
        <taxon>Candidatus Sysuimicrobiia</taxon>
        <taxon>Candidatus Sysuimicrobiales</taxon>
        <taxon>Candidatus Segetimicrobiaceae</taxon>
        <taxon>Candidatus Segetimicrobium</taxon>
    </lineage>
</organism>
<feature type="non-terminal residue" evidence="2">
    <location>
        <position position="1"/>
    </location>
</feature>
<dbReference type="CDD" id="cd05151">
    <property type="entry name" value="ChoK-like"/>
    <property type="match status" value="1"/>
</dbReference>